<dbReference type="RefSeq" id="WP_345608916.1">
    <property type="nucleotide sequence ID" value="NZ_BAABJO010000025.1"/>
</dbReference>
<dbReference type="EMBL" id="BAABJO010000025">
    <property type="protein sequence ID" value="GAA5132285.1"/>
    <property type="molecule type" value="Genomic_DNA"/>
</dbReference>
<gene>
    <name evidence="1" type="ORF">GCM10023320_56710</name>
</gene>
<name>A0ABP9NUV4_9PSEU</name>
<organism evidence="1 2">
    <name type="scientific">Pseudonocardia adelaidensis</name>
    <dbReference type="NCBI Taxonomy" id="648754"/>
    <lineage>
        <taxon>Bacteria</taxon>
        <taxon>Bacillati</taxon>
        <taxon>Actinomycetota</taxon>
        <taxon>Actinomycetes</taxon>
        <taxon>Pseudonocardiales</taxon>
        <taxon>Pseudonocardiaceae</taxon>
        <taxon>Pseudonocardia</taxon>
    </lineage>
</organism>
<sequence length="97" mass="10823">MPAVWQDGARRLLRLAPDLRGDVVTWAGHDDVVFIDVRLRATVGGKPLVFRSFDQLLISPEGRVLRREAFFDPTPVALALLLRPAAWLPAARLLLGR</sequence>
<accession>A0ABP9NUV4</accession>
<protein>
    <recommendedName>
        <fullName evidence="3">SnoaL-like protein</fullName>
    </recommendedName>
</protein>
<evidence type="ECO:0000313" key="1">
    <source>
        <dbReference type="EMBL" id="GAA5132285.1"/>
    </source>
</evidence>
<proteinExistence type="predicted"/>
<keyword evidence="2" id="KW-1185">Reference proteome</keyword>
<dbReference type="Proteomes" id="UP001500804">
    <property type="component" value="Unassembled WGS sequence"/>
</dbReference>
<comment type="caution">
    <text evidence="1">The sequence shown here is derived from an EMBL/GenBank/DDBJ whole genome shotgun (WGS) entry which is preliminary data.</text>
</comment>
<dbReference type="SUPFAM" id="SSF54427">
    <property type="entry name" value="NTF2-like"/>
    <property type="match status" value="1"/>
</dbReference>
<dbReference type="InterPro" id="IPR032710">
    <property type="entry name" value="NTF2-like_dom_sf"/>
</dbReference>
<evidence type="ECO:0000313" key="2">
    <source>
        <dbReference type="Proteomes" id="UP001500804"/>
    </source>
</evidence>
<evidence type="ECO:0008006" key="3">
    <source>
        <dbReference type="Google" id="ProtNLM"/>
    </source>
</evidence>
<reference evidence="2" key="1">
    <citation type="journal article" date="2019" name="Int. J. Syst. Evol. Microbiol.">
        <title>The Global Catalogue of Microorganisms (GCM) 10K type strain sequencing project: providing services to taxonomists for standard genome sequencing and annotation.</title>
        <authorList>
            <consortium name="The Broad Institute Genomics Platform"/>
            <consortium name="The Broad Institute Genome Sequencing Center for Infectious Disease"/>
            <person name="Wu L."/>
            <person name="Ma J."/>
        </authorList>
    </citation>
    <scope>NUCLEOTIDE SEQUENCE [LARGE SCALE GENOMIC DNA]</scope>
    <source>
        <strain evidence="2">JCM 18302</strain>
    </source>
</reference>